<feature type="transmembrane region" description="Helical" evidence="1">
    <location>
        <begin position="31"/>
        <end position="53"/>
    </location>
</feature>
<comment type="caution">
    <text evidence="2">The sequence shown here is derived from an EMBL/GenBank/DDBJ whole genome shotgun (WGS) entry which is preliminary data.</text>
</comment>
<dbReference type="Pfam" id="PF11151">
    <property type="entry name" value="DUF2929"/>
    <property type="match status" value="1"/>
</dbReference>
<keyword evidence="1" id="KW-0812">Transmembrane</keyword>
<dbReference type="Proteomes" id="UP000253314">
    <property type="component" value="Unassembled WGS sequence"/>
</dbReference>
<sequence length="60" mass="6685">MRYIWTIIWSFLLTQMLFYVVSNMTSTSYEFSSAAIISLVVSAIIFVLGDAAVPNSSEAK</sequence>
<feature type="transmembrane region" description="Helical" evidence="1">
    <location>
        <begin position="7"/>
        <end position="25"/>
    </location>
</feature>
<dbReference type="EMBL" id="QOCW01000002">
    <property type="protein sequence ID" value="RBW71059.1"/>
    <property type="molecule type" value="Genomic_DNA"/>
</dbReference>
<dbReference type="AlphaFoldDB" id="A0A366Y243"/>
<evidence type="ECO:0000313" key="3">
    <source>
        <dbReference type="Proteomes" id="UP000253314"/>
    </source>
</evidence>
<keyword evidence="3" id="KW-1185">Reference proteome</keyword>
<evidence type="ECO:0000256" key="1">
    <source>
        <dbReference type="SAM" id="Phobius"/>
    </source>
</evidence>
<keyword evidence="1" id="KW-1133">Transmembrane helix</keyword>
<dbReference type="RefSeq" id="WP_113804539.1">
    <property type="nucleotide sequence ID" value="NZ_QOCW01000002.1"/>
</dbReference>
<protein>
    <submittedName>
        <fullName evidence="2">DUF2929 domain-containing protein</fullName>
    </submittedName>
</protein>
<organism evidence="2 3">
    <name type="scientific">Bacillus taeanensis</name>
    <dbReference type="NCBI Taxonomy" id="273032"/>
    <lineage>
        <taxon>Bacteria</taxon>
        <taxon>Bacillati</taxon>
        <taxon>Bacillota</taxon>
        <taxon>Bacilli</taxon>
        <taxon>Bacillales</taxon>
        <taxon>Bacillaceae</taxon>
        <taxon>Bacillus</taxon>
    </lineage>
</organism>
<name>A0A366Y243_9BACI</name>
<keyword evidence="1" id="KW-0472">Membrane</keyword>
<reference evidence="2 3" key="1">
    <citation type="submission" date="2018-07" db="EMBL/GenBank/DDBJ databases">
        <title>Lottiidibacillus patelloidae gen. nov., sp. nov., isolated from the intestinal tract of a marine limpet and the reclassification of B. taeanensis BH030017T, B. algicola KMM 3737T and B. hwajinpoensis SW-72T as genus Lottiidibacillus.</title>
        <authorList>
            <person name="Liu R."/>
            <person name="Huang Z."/>
        </authorList>
    </citation>
    <scope>NUCLEOTIDE SEQUENCE [LARGE SCALE GENOMIC DNA]</scope>
    <source>
        <strain evidence="2 3">BH030017</strain>
    </source>
</reference>
<dbReference type="OrthoDB" id="2440739at2"/>
<accession>A0A366Y243</accession>
<proteinExistence type="predicted"/>
<evidence type="ECO:0000313" key="2">
    <source>
        <dbReference type="EMBL" id="RBW71059.1"/>
    </source>
</evidence>
<dbReference type="InterPro" id="IPR021324">
    <property type="entry name" value="DUF2929"/>
</dbReference>
<gene>
    <name evidence="2" type="ORF">DS031_03440</name>
</gene>